<protein>
    <recommendedName>
        <fullName evidence="2">Histidine N-acetyltransferase C-terminal domain-containing protein</fullName>
    </recommendedName>
</protein>
<keyword evidence="4" id="KW-1185">Reference proteome</keyword>
<organism evidence="3 4">
    <name type="scientific">Diceros bicornis minor</name>
    <name type="common">South-central black rhinoceros</name>
    <dbReference type="NCBI Taxonomy" id="77932"/>
    <lineage>
        <taxon>Eukaryota</taxon>
        <taxon>Metazoa</taxon>
        <taxon>Chordata</taxon>
        <taxon>Craniata</taxon>
        <taxon>Vertebrata</taxon>
        <taxon>Euteleostomi</taxon>
        <taxon>Mammalia</taxon>
        <taxon>Eutheria</taxon>
        <taxon>Laurasiatheria</taxon>
        <taxon>Perissodactyla</taxon>
        <taxon>Rhinocerotidae</taxon>
        <taxon>Diceros</taxon>
    </lineage>
</organism>
<comment type="caution">
    <text evidence="3">The sequence shown here is derived from an EMBL/GenBank/DDBJ whole genome shotgun (WGS) entry which is preliminary data.</text>
</comment>
<sequence>MSGLGLEAEAEPLGADTKAKSLGAKARSGSGPEAQAEPLDFVVATEQEFEEVLAISGDIYGGLNYLPSRYHGWLWDPDRTVVLTKQNGVIALESVHVIDARKSAPAEGLRVAPCERGKGHPGVKVARLTLDDQLGPRELKKYRLITKQGILLVRFNASALPAGLGARLAALQASGTFPPLPTEAVSEAGCDVARLLLSPSVQRDVLPGRTIIQDWQPYRRSESNLHLLVAKGLEWCVDSRARPLLLTLCTRPFPIPRGSDGTWHYLNIHAFGSDGAQVRASLWHLLRQAPRLAGFNVTCQLFLAPQLWSQLTDFCPASWGLELVKGYTEQYLLEADI</sequence>
<accession>A0A7J7EQW4</accession>
<dbReference type="EMBL" id="JACDTQ010002466">
    <property type="protein sequence ID" value="KAF5918159.1"/>
    <property type="molecule type" value="Genomic_DNA"/>
</dbReference>
<proteinExistence type="predicted"/>
<name>A0A7J7EQW4_DICBM</name>
<evidence type="ECO:0000256" key="1">
    <source>
        <dbReference type="SAM" id="MobiDB-lite"/>
    </source>
</evidence>
<dbReference type="AlphaFoldDB" id="A0A7J7EQW4"/>
<dbReference type="PANTHER" id="PTHR47403">
    <property type="entry name" value="LOC100145250 PROTEIN"/>
    <property type="match status" value="1"/>
</dbReference>
<gene>
    <name evidence="3" type="ORF">HPG69_002800</name>
</gene>
<evidence type="ECO:0000259" key="2">
    <source>
        <dbReference type="Pfam" id="PF24066"/>
    </source>
</evidence>
<dbReference type="PANTHER" id="PTHR47403:SF3">
    <property type="entry name" value="N-ACETYLTRANSFERASE 16-RELATED"/>
    <property type="match status" value="1"/>
</dbReference>
<dbReference type="Pfam" id="PF24066">
    <property type="entry name" value="Hisat_C"/>
    <property type="match status" value="1"/>
</dbReference>
<dbReference type="Proteomes" id="UP000551758">
    <property type="component" value="Unassembled WGS sequence"/>
</dbReference>
<feature type="region of interest" description="Disordered" evidence="1">
    <location>
        <begin position="1"/>
        <end position="35"/>
    </location>
</feature>
<feature type="domain" description="Histidine N-acetyltransferase C-terminal" evidence="2">
    <location>
        <begin position="184"/>
        <end position="303"/>
    </location>
</feature>
<evidence type="ECO:0000313" key="4">
    <source>
        <dbReference type="Proteomes" id="UP000551758"/>
    </source>
</evidence>
<evidence type="ECO:0000313" key="3">
    <source>
        <dbReference type="EMBL" id="KAF5918159.1"/>
    </source>
</evidence>
<reference evidence="3 4" key="1">
    <citation type="journal article" date="2020" name="Mol. Biol. Evol.">
        <title>Interspecific Gene Flow and the Evolution of Specialization in Black and White Rhinoceros.</title>
        <authorList>
            <person name="Moodley Y."/>
            <person name="Westbury M.V."/>
            <person name="Russo I.M."/>
            <person name="Gopalakrishnan S."/>
            <person name="Rakotoarivelo A."/>
            <person name="Olsen R.A."/>
            <person name="Prost S."/>
            <person name="Tunstall T."/>
            <person name="Ryder O.A."/>
            <person name="Dalen L."/>
            <person name="Bruford M.W."/>
        </authorList>
    </citation>
    <scope>NUCLEOTIDE SEQUENCE [LARGE SCALE GENOMIC DNA]</scope>
    <source>
        <strain evidence="3">SBR-YM</strain>
        <tissue evidence="3">Skin</tissue>
    </source>
</reference>
<dbReference type="InterPro" id="IPR056483">
    <property type="entry name" value="Hisat_C"/>
</dbReference>